<accession>A0A4P8QX65</accession>
<dbReference type="PANTHER" id="PTHR42930">
    <property type="entry name" value="PHOSPHATE-SPECIFIC TRANSPORT SYSTEM ACCESSORY PROTEIN PHOU"/>
    <property type="match status" value="1"/>
</dbReference>
<organism evidence="2 4">
    <name type="scientific">Methanosarcina mazei</name>
    <name type="common">Methanosarcina frisia</name>
    <dbReference type="NCBI Taxonomy" id="2209"/>
    <lineage>
        <taxon>Archaea</taxon>
        <taxon>Methanobacteriati</taxon>
        <taxon>Methanobacteriota</taxon>
        <taxon>Stenosarchaea group</taxon>
        <taxon>Methanomicrobia</taxon>
        <taxon>Methanosarcinales</taxon>
        <taxon>Methanosarcinaceae</taxon>
        <taxon>Methanosarcina</taxon>
    </lineage>
</organism>
<gene>
    <name evidence="2" type="ORF">DKM28_05340</name>
    <name evidence="3" type="ORF">FQU78_11280</name>
</gene>
<dbReference type="EMBL" id="CP042908">
    <property type="protein sequence ID" value="QIB91549.1"/>
    <property type="molecule type" value="Genomic_DNA"/>
</dbReference>
<protein>
    <submittedName>
        <fullName evidence="2">Phosphate uptake regulator PhoU</fullName>
    </submittedName>
</protein>
<evidence type="ECO:0000313" key="2">
    <source>
        <dbReference type="EMBL" id="QCR15556.1"/>
    </source>
</evidence>
<dbReference type="AlphaFoldDB" id="A0A4P8QX65"/>
<proteinExistence type="predicted"/>
<evidence type="ECO:0000313" key="5">
    <source>
        <dbReference type="Proteomes" id="UP000467371"/>
    </source>
</evidence>
<dbReference type="Pfam" id="PF01895">
    <property type="entry name" value="PhoU"/>
    <property type="match status" value="2"/>
</dbReference>
<dbReference type="SMART" id="SM00966">
    <property type="entry name" value="SpoVT_AbrB"/>
    <property type="match status" value="1"/>
</dbReference>
<reference evidence="2 4" key="1">
    <citation type="submission" date="2018-05" db="EMBL/GenBank/DDBJ databases">
        <title>Methanosarcina gilichinskyana sp. nov., a novel methanogenic archaeon isolated from Holocene permafrost, North East Russia.</title>
        <authorList>
            <person name="Oshurkova V."/>
            <person name="Meer M."/>
            <person name="Bochkareva O."/>
            <person name="Shcherbakova V."/>
        </authorList>
    </citation>
    <scope>NUCLEOTIDE SEQUENCE [LARGE SCALE GENOMIC DNA]</scope>
    <source>
        <strain evidence="2 4">JL01</strain>
    </source>
</reference>
<dbReference type="InterPro" id="IPR028366">
    <property type="entry name" value="PhoU"/>
</dbReference>
<dbReference type="OrthoDB" id="40991at2157"/>
<dbReference type="PANTHER" id="PTHR42930:SF6">
    <property type="entry name" value="PHOSPHATE REGULATORY PROTEIN-LIKE PROTEIN"/>
    <property type="match status" value="1"/>
</dbReference>
<dbReference type="GO" id="GO:0030643">
    <property type="term" value="P:intracellular phosphate ion homeostasis"/>
    <property type="evidence" value="ECO:0007669"/>
    <property type="project" value="InterPro"/>
</dbReference>
<reference evidence="3 5" key="2">
    <citation type="journal article" date="2020" name="Environ. Microbiol. Rep.">
        <title>Redox cycling of Fe(II) and Fe(III) in magnetite accelerates aceticlastic methanogenesis by Methanosarcina mazei.</title>
        <authorList>
            <person name="Wang H."/>
            <person name="Byrne J.M."/>
            <person name="Liu P."/>
            <person name="Liu J."/>
            <person name="Dong X."/>
            <person name="Lu Y."/>
        </authorList>
    </citation>
    <scope>NUCLEOTIDE SEQUENCE [LARGE SCALE GENOMIC DNA]</scope>
    <source>
        <strain evidence="3">Zm-15</strain>
        <strain evidence="5">zm-15</strain>
    </source>
</reference>
<dbReference type="InterPro" id="IPR038078">
    <property type="entry name" value="PhoU-like_sf"/>
</dbReference>
<feature type="domain" description="SpoVT-AbrB" evidence="1">
    <location>
        <begin position="8"/>
        <end position="54"/>
    </location>
</feature>
<dbReference type="RefSeq" id="WP_080503064.1">
    <property type="nucleotide sequence ID" value="NZ_CP029709.1"/>
</dbReference>
<dbReference type="InterPro" id="IPR007159">
    <property type="entry name" value="SpoVT-AbrB_dom"/>
</dbReference>
<evidence type="ECO:0000313" key="4">
    <source>
        <dbReference type="Proteomes" id="UP000300067"/>
    </source>
</evidence>
<dbReference type="InterPro" id="IPR026022">
    <property type="entry name" value="PhoU_dom"/>
</dbReference>
<evidence type="ECO:0000259" key="1">
    <source>
        <dbReference type="SMART" id="SM00966"/>
    </source>
</evidence>
<dbReference type="Gene3D" id="1.20.58.220">
    <property type="entry name" value="Phosphate transport system protein phou homolog 2, domain 2"/>
    <property type="match status" value="2"/>
</dbReference>
<dbReference type="Proteomes" id="UP000467371">
    <property type="component" value="Chromosome"/>
</dbReference>
<evidence type="ECO:0000313" key="3">
    <source>
        <dbReference type="EMBL" id="QIB91549.1"/>
    </source>
</evidence>
<dbReference type="EMBL" id="CP029709">
    <property type="protein sequence ID" value="QCR15556.1"/>
    <property type="molecule type" value="Genomic_DNA"/>
</dbReference>
<dbReference type="SUPFAM" id="SSF109755">
    <property type="entry name" value="PhoU-like"/>
    <property type="match status" value="1"/>
</dbReference>
<dbReference type="GO" id="GO:0045936">
    <property type="term" value="P:negative regulation of phosphate metabolic process"/>
    <property type="evidence" value="ECO:0007669"/>
    <property type="project" value="InterPro"/>
</dbReference>
<dbReference type="GeneID" id="24879092"/>
<sequence>METRKVQQTGGSTYIISLPKQWAEKMGIETGTRVSMQAQPDGKLLIDPILEGRTIKTKRIDVTGYEAKALERDIIAAYLYGYDRIEFTSKRILSEQKQVIRKVCYKLIGPEIIEESSNCVVIQDLLNPNELHIKKGIHRMFLITGSMQKDAIRALKTGDHDLALDVSQRDDEVDRLCLLISKQFRSILCGGRMPDSAETSIEEYHDFRMAAGPIERIADHSQRMATVASKMKEPVREDVMEVIEDLSSTYMKLVGQAVDALYNSDTTLANQVIDSIDDIHSRVRELRSSILKLESHEAMIALGTIVDSLSRIGDLGANIAEIAINSAIRDK</sequence>
<dbReference type="Pfam" id="PF04014">
    <property type="entry name" value="MazE_antitoxin"/>
    <property type="match status" value="1"/>
</dbReference>
<dbReference type="GO" id="GO:0003677">
    <property type="term" value="F:DNA binding"/>
    <property type="evidence" value="ECO:0007669"/>
    <property type="project" value="InterPro"/>
</dbReference>
<dbReference type="Proteomes" id="UP000300067">
    <property type="component" value="Chromosome"/>
</dbReference>
<name>A0A4P8QX65_METMZ</name>